<dbReference type="EMBL" id="BCSY01000081">
    <property type="protein sequence ID" value="GAS98320.1"/>
    <property type="molecule type" value="Genomic_DNA"/>
</dbReference>
<reference evidence="2" key="2">
    <citation type="submission" date="2016-02" db="EMBL/GenBank/DDBJ databases">
        <title>Draft genome sequence of five rapidly growing Mycobacterium species.</title>
        <authorList>
            <person name="Katahira K."/>
            <person name="Gotou Y."/>
            <person name="Iida K."/>
            <person name="Ogura Y."/>
            <person name="Hayashi T."/>
        </authorList>
    </citation>
    <scope>NUCLEOTIDE SEQUENCE [LARGE SCALE GENOMIC DNA]</scope>
    <source>
        <strain evidence="2">JCM15298</strain>
    </source>
</reference>
<protein>
    <submittedName>
        <fullName evidence="1">Putative O-methyltransferase</fullName>
    </submittedName>
</protein>
<dbReference type="SUPFAM" id="SSF53335">
    <property type="entry name" value="S-adenosyl-L-methionine-dependent methyltransferases"/>
    <property type="match status" value="1"/>
</dbReference>
<organism evidence="1 2">
    <name type="scientific">Mycolicibacterium canariasense</name>
    <name type="common">Mycobacterium canariasense</name>
    <dbReference type="NCBI Taxonomy" id="228230"/>
    <lineage>
        <taxon>Bacteria</taxon>
        <taxon>Bacillati</taxon>
        <taxon>Actinomycetota</taxon>
        <taxon>Actinomycetes</taxon>
        <taxon>Mycobacteriales</taxon>
        <taxon>Mycobacteriaceae</taxon>
        <taxon>Mycolicibacterium</taxon>
    </lineage>
</organism>
<proteinExistence type="predicted"/>
<comment type="caution">
    <text evidence="1">The sequence shown here is derived from an EMBL/GenBank/DDBJ whole genome shotgun (WGS) entry which is preliminary data.</text>
</comment>
<reference evidence="2" key="1">
    <citation type="journal article" date="2016" name="Genome Announc.">
        <title>Draft Genome Sequences of Five Rapidly Growing Mycobacterium Species, M. thermoresistibile, M. fortuitum subsp. acetamidolyticum, M. canariasense, M. brisbanense, and M. novocastrense.</title>
        <authorList>
            <person name="Katahira K."/>
            <person name="Ogura Y."/>
            <person name="Gotoh Y."/>
            <person name="Hayashi T."/>
        </authorList>
    </citation>
    <scope>NUCLEOTIDE SEQUENCE [LARGE SCALE GENOMIC DNA]</scope>
    <source>
        <strain evidence="2">JCM15298</strain>
    </source>
</reference>
<dbReference type="InterPro" id="IPR029063">
    <property type="entry name" value="SAM-dependent_MTases_sf"/>
</dbReference>
<dbReference type="GO" id="GO:0032259">
    <property type="term" value="P:methylation"/>
    <property type="evidence" value="ECO:0007669"/>
    <property type="project" value="UniProtKB-KW"/>
</dbReference>
<gene>
    <name evidence="1" type="ORF">RMCC_5285</name>
</gene>
<keyword evidence="1" id="KW-0808">Transferase</keyword>
<dbReference type="OrthoDB" id="3205990at2"/>
<evidence type="ECO:0000313" key="1">
    <source>
        <dbReference type="EMBL" id="GAS98320.1"/>
    </source>
</evidence>
<dbReference type="AlphaFoldDB" id="A0A100WHK3"/>
<name>A0A100WHK3_MYCCR</name>
<evidence type="ECO:0000313" key="2">
    <source>
        <dbReference type="Proteomes" id="UP000069443"/>
    </source>
</evidence>
<dbReference type="Proteomes" id="UP000069443">
    <property type="component" value="Unassembled WGS sequence"/>
</dbReference>
<dbReference type="STRING" id="228230.RMCC_5285"/>
<dbReference type="GO" id="GO:0008168">
    <property type="term" value="F:methyltransferase activity"/>
    <property type="evidence" value="ECO:0007669"/>
    <property type="project" value="UniProtKB-KW"/>
</dbReference>
<keyword evidence="1" id="KW-0489">Methyltransferase</keyword>
<sequence length="332" mass="36452">MTSFAPRERITLADLLEGQTAAHLVVAADDLGWWEQLLDPDATILVATGLQRALARALQRIGWLQPAGAGYRLTEEGHEVAFNRGFVRIATRGWEPTFRQVGCLAATADTVPAQTDPDAVARGCSDIARRHPETLQAIAARIAQDSAPGSTIDLGCADGGRLQIIGEFGLTEQLVGVDIEAGVIAAARQRLASGGFADRVRLRAGSVQPGDELPSWLDDGVRADVTTAMSFNLMHQLATDGGGIDKVLGAWLEWFPDLRRFVIGDVVRSEGKYWHELPWFAPTFEIYHELTGVRVWREEEYVDAFASLGFDIAECFDKDHDVMVTWIAERKR</sequence>
<keyword evidence="2" id="KW-1185">Reference proteome</keyword>
<accession>A0A100WHK3</accession>
<dbReference type="Gene3D" id="3.40.50.150">
    <property type="entry name" value="Vaccinia Virus protein VP39"/>
    <property type="match status" value="1"/>
</dbReference>
<dbReference type="RefSeq" id="WP_062659131.1">
    <property type="nucleotide sequence ID" value="NZ_BCSY01000081.1"/>
</dbReference>